<accession>A0AAE7IZU9</accession>
<proteinExistence type="predicted"/>
<reference evidence="1" key="1">
    <citation type="submission" date="2020-07" db="EMBL/GenBank/DDBJ databases">
        <title>Genome of Klebsiella pneumoniae phage.</title>
        <authorList>
            <person name="Peng Q."/>
        </authorList>
    </citation>
    <scope>NUCLEOTIDE SEQUENCE</scope>
</reference>
<evidence type="ECO:0000313" key="1">
    <source>
        <dbReference type="EMBL" id="QNI20496.1"/>
    </source>
</evidence>
<evidence type="ECO:0000313" key="2">
    <source>
        <dbReference type="Proteomes" id="UP000828521"/>
    </source>
</evidence>
<gene>
    <name evidence="1" type="ORF">KB2_gp014</name>
</gene>
<name>A0AAE7IZU9_9CAUD</name>
<dbReference type="Proteomes" id="UP000828521">
    <property type="component" value="Segment"/>
</dbReference>
<sequence>MYSRRCSCTCLIARSSSANFSSIFFSRGSSSVMIHLSSQINPGSHRGVVFMLLSDSVVRLTLRSSRAYRATVLWYTRRRCSYTSLQQPAAVSPVSQLLAAVLQVREQLGLGSVLPEQVHYRRIRLLHPDRYLHEQSLRQSVKVRAGSGSNIRPEF</sequence>
<dbReference type="EMBL" id="MT757392">
    <property type="protein sequence ID" value="QNI20496.1"/>
    <property type="molecule type" value="Genomic_DNA"/>
</dbReference>
<protein>
    <submittedName>
        <fullName evidence="1">Uncharacterized protein</fullName>
    </submittedName>
</protein>
<organism evidence="1 2">
    <name type="scientific">Klebsiella phage vB_KleM_KB2</name>
    <dbReference type="NCBI Taxonomy" id="2759197"/>
    <lineage>
        <taxon>Viruses</taxon>
        <taxon>Duplodnaviria</taxon>
        <taxon>Heunggongvirae</taxon>
        <taxon>Uroviricota</taxon>
        <taxon>Caudoviricetes</taxon>
        <taxon>Jameshumphriesvirinae</taxon>
        <taxon>Bimevirus</taxon>
        <taxon>Bimevirus KB2</taxon>
    </lineage>
</organism>
<keyword evidence="2" id="KW-1185">Reference proteome</keyword>